<accession>A0A4Z2HHC1</accession>
<organism evidence="1 2">
    <name type="scientific">Liparis tanakae</name>
    <name type="common">Tanaka's snailfish</name>
    <dbReference type="NCBI Taxonomy" id="230148"/>
    <lineage>
        <taxon>Eukaryota</taxon>
        <taxon>Metazoa</taxon>
        <taxon>Chordata</taxon>
        <taxon>Craniata</taxon>
        <taxon>Vertebrata</taxon>
        <taxon>Euteleostomi</taxon>
        <taxon>Actinopterygii</taxon>
        <taxon>Neopterygii</taxon>
        <taxon>Teleostei</taxon>
        <taxon>Neoteleostei</taxon>
        <taxon>Acanthomorphata</taxon>
        <taxon>Eupercaria</taxon>
        <taxon>Perciformes</taxon>
        <taxon>Cottioidei</taxon>
        <taxon>Cottales</taxon>
        <taxon>Liparidae</taxon>
        <taxon>Liparis</taxon>
    </lineage>
</organism>
<protein>
    <submittedName>
        <fullName evidence="1">Uncharacterized protein</fullName>
    </submittedName>
</protein>
<name>A0A4Z2HHC1_9TELE</name>
<proteinExistence type="predicted"/>
<evidence type="ECO:0000313" key="2">
    <source>
        <dbReference type="Proteomes" id="UP000314294"/>
    </source>
</evidence>
<dbReference type="Proteomes" id="UP000314294">
    <property type="component" value="Unassembled WGS sequence"/>
</dbReference>
<keyword evidence="2" id="KW-1185">Reference proteome</keyword>
<evidence type="ECO:0000313" key="1">
    <source>
        <dbReference type="EMBL" id="TNN64665.1"/>
    </source>
</evidence>
<reference evidence="1 2" key="1">
    <citation type="submission" date="2019-03" db="EMBL/GenBank/DDBJ databases">
        <title>First draft genome of Liparis tanakae, snailfish: a comprehensive survey of snailfish specific genes.</title>
        <authorList>
            <person name="Kim W."/>
            <person name="Song I."/>
            <person name="Jeong J.-H."/>
            <person name="Kim D."/>
            <person name="Kim S."/>
            <person name="Ryu S."/>
            <person name="Song J.Y."/>
            <person name="Lee S.K."/>
        </authorList>
    </citation>
    <scope>NUCLEOTIDE SEQUENCE [LARGE SCALE GENOMIC DNA]</scope>
    <source>
        <tissue evidence="1">Muscle</tissue>
    </source>
</reference>
<dbReference type="AlphaFoldDB" id="A0A4Z2HHC1"/>
<dbReference type="EMBL" id="SRLO01000248">
    <property type="protein sequence ID" value="TNN64665.1"/>
    <property type="molecule type" value="Genomic_DNA"/>
</dbReference>
<comment type="caution">
    <text evidence="1">The sequence shown here is derived from an EMBL/GenBank/DDBJ whole genome shotgun (WGS) entry which is preliminary data.</text>
</comment>
<sequence length="191" mass="21929">MLKIKSIISCVLKMTVSMEKPMAAASPRSGFNSKVRMKVTTQINWRNRKRVMMMVMMMMMMTCRDIHELLHHAMEVDKDDGGQHCLQRESSVFELGHDDVDSSSCGVASDQRLRQVAHNEPKLDQSKQNLLFIALISLTLRELHDAHADSRDQATDLIEDGLDVLALMWMPIQKYKGRQMERCLLEVLKVK</sequence>
<gene>
    <name evidence="1" type="ORF">EYF80_025072</name>
</gene>